<feature type="non-terminal residue" evidence="1">
    <location>
        <position position="536"/>
    </location>
</feature>
<protein>
    <submittedName>
        <fullName evidence="1">Uncharacterized protein</fullName>
    </submittedName>
</protein>
<dbReference type="Proteomes" id="UP001186974">
    <property type="component" value="Unassembled WGS sequence"/>
</dbReference>
<dbReference type="EMBL" id="JAWDJW010006880">
    <property type="protein sequence ID" value="KAK3063356.1"/>
    <property type="molecule type" value="Genomic_DNA"/>
</dbReference>
<proteinExistence type="predicted"/>
<evidence type="ECO:0000313" key="2">
    <source>
        <dbReference type="Proteomes" id="UP001186974"/>
    </source>
</evidence>
<reference evidence="1" key="1">
    <citation type="submission" date="2024-09" db="EMBL/GenBank/DDBJ databases">
        <title>Black Yeasts Isolated from many extreme environments.</title>
        <authorList>
            <person name="Coleine C."/>
            <person name="Stajich J.E."/>
            <person name="Selbmann L."/>
        </authorList>
    </citation>
    <scope>NUCLEOTIDE SEQUENCE</scope>
    <source>
        <strain evidence="1">CCFEE 5737</strain>
    </source>
</reference>
<comment type="caution">
    <text evidence="1">The sequence shown here is derived from an EMBL/GenBank/DDBJ whole genome shotgun (WGS) entry which is preliminary data.</text>
</comment>
<organism evidence="1 2">
    <name type="scientific">Coniosporium uncinatum</name>
    <dbReference type="NCBI Taxonomy" id="93489"/>
    <lineage>
        <taxon>Eukaryota</taxon>
        <taxon>Fungi</taxon>
        <taxon>Dikarya</taxon>
        <taxon>Ascomycota</taxon>
        <taxon>Pezizomycotina</taxon>
        <taxon>Dothideomycetes</taxon>
        <taxon>Dothideomycetes incertae sedis</taxon>
        <taxon>Coniosporium</taxon>
    </lineage>
</organism>
<name>A0ACC3D837_9PEZI</name>
<accession>A0ACC3D837</accession>
<gene>
    <name evidence="1" type="ORF">LTS18_000979</name>
</gene>
<sequence>MAPKEDPDALVGEKKRYKISNRAKSRKLVRWSLDKKIFAIHAIIWACAENGVAIPWQSAGDLIPCTGEAVKQMFVKWRGQLVDEGKVVPPNPKKLGSGSVGVKVSEELQGIAKKASTKNTGDTSSKPTTPRKTRTKRRRDSKASDDEESAVDTPESVKLPKVEGISDDEDSDGAYQPGTSKKTVRLVKPKRKKSKAVRQELSEDEEFEEYPEKDAAEAEGKAEGEVPVHEEMSYVNTPCACGVLAPHTHCTCGAGIPHIHYRDQQGQMHTQYTQYPTSNPHKPNPRYSPPANTDPSDWISGTMQNFTSPPAGMMSRATSNGLATPTTPRNLIFLDNEFDQFNGASTSPTNNNGAFGPPTTDMRGQYGMTTPSTPRNTNFVDYSAFGLSAGVGMSSDSHMRGFGDMMTAPTAQYANSYYTAPSTPSRPLVPSPNFPCDLHSGSPNHNPYASHWTGSSAGSSAPASAAGVPKPPPPTFTRESSTADANKTPLFNGKFTGQDFMFGEFPQTENRPTVNPYTAIGHNESVGSIYGIENYK</sequence>
<evidence type="ECO:0000313" key="1">
    <source>
        <dbReference type="EMBL" id="KAK3063356.1"/>
    </source>
</evidence>
<keyword evidence="2" id="KW-1185">Reference proteome</keyword>